<name>A0A6F9JCY6_CAMFE</name>
<accession>A0A6F9JCY6</accession>
<feature type="region of interest" description="Disordered" evidence="1">
    <location>
        <begin position="118"/>
        <end position="146"/>
    </location>
</feature>
<protein>
    <submittedName>
        <fullName evidence="2">Uncharacterized protein</fullName>
    </submittedName>
</protein>
<feature type="compositionally biased region" description="Basic and acidic residues" evidence="1">
    <location>
        <begin position="133"/>
        <end position="146"/>
    </location>
</feature>
<dbReference type="EMBL" id="AANITE010000012">
    <property type="protein sequence ID" value="EDO9682715.1"/>
    <property type="molecule type" value="Genomic_DNA"/>
</dbReference>
<evidence type="ECO:0000256" key="1">
    <source>
        <dbReference type="SAM" id="MobiDB-lite"/>
    </source>
</evidence>
<organism evidence="2">
    <name type="scientific">Campylobacter fetus</name>
    <dbReference type="NCBI Taxonomy" id="196"/>
    <lineage>
        <taxon>Bacteria</taxon>
        <taxon>Pseudomonadati</taxon>
        <taxon>Campylobacterota</taxon>
        <taxon>Epsilonproteobacteria</taxon>
        <taxon>Campylobacterales</taxon>
        <taxon>Campylobacteraceae</taxon>
        <taxon>Campylobacter</taxon>
    </lineage>
</organism>
<proteinExistence type="predicted"/>
<evidence type="ECO:0000313" key="2">
    <source>
        <dbReference type="EMBL" id="EDO9682715.1"/>
    </source>
</evidence>
<dbReference type="AlphaFoldDB" id="A0A6F9JCY6"/>
<comment type="caution">
    <text evidence="2">The sequence shown here is derived from an EMBL/GenBank/DDBJ whole genome shotgun (WGS) entry which is preliminary data.</text>
</comment>
<reference evidence="2" key="1">
    <citation type="submission" date="2019-12" db="EMBL/GenBank/DDBJ databases">
        <authorList>
            <consortium name="PulseNet: The National Subtyping Network for Foodborne Disease Surveillance"/>
            <person name="Tarr C.L."/>
            <person name="Trees E."/>
            <person name="Katz L.S."/>
            <person name="Carleton-Romer H.A."/>
            <person name="Stroika S."/>
            <person name="Kucerova Z."/>
            <person name="Roache K.F."/>
            <person name="Sabol A.L."/>
            <person name="Besser J."/>
            <person name="Gerner-Smidt P."/>
        </authorList>
    </citation>
    <scope>NUCLEOTIDE SEQUENCE</scope>
    <source>
        <strain evidence="2">PNUSAC014016</strain>
    </source>
</reference>
<gene>
    <name evidence="2" type="ORF">GPS25_08495</name>
</gene>
<sequence length="146" mass="16891">MNDNVKSNEIDEFMQDIEETKKLRENLAKHKAIVEKNDPHHTQSDESRAVATALAFFRDETTKKSVADVALELNLMYPNLYVPLSEQEVNNLKALSYLYDEGKDIIRLDKREDISMDLKDFDNKNSQNSADDTNDKAENKAKIRRQ</sequence>